<name>A0A9X3HZ42_9VIBR</name>
<dbReference type="Pfam" id="PF13610">
    <property type="entry name" value="DDE_Tnp_IS240"/>
    <property type="match status" value="1"/>
</dbReference>
<reference evidence="6" key="1">
    <citation type="submission" date="2022-02" db="EMBL/GenBank/DDBJ databases">
        <title>Vibrio sp. nov, a new bacterium isolated from seawater.</title>
        <authorList>
            <person name="Yuan Y."/>
        </authorList>
    </citation>
    <scope>NUCLEOTIDE SEQUENCE</scope>
    <source>
        <strain evidence="6">ZSDZ65</strain>
    </source>
</reference>
<dbReference type="InterPro" id="IPR012337">
    <property type="entry name" value="RNaseH-like_sf"/>
</dbReference>
<dbReference type="PANTHER" id="PTHR35528">
    <property type="entry name" value="BLL1675 PROTEIN"/>
    <property type="match status" value="1"/>
</dbReference>
<dbReference type="GO" id="GO:0003677">
    <property type="term" value="F:DNA binding"/>
    <property type="evidence" value="ECO:0007669"/>
    <property type="project" value="UniProtKB-KW"/>
</dbReference>
<dbReference type="EMBL" id="JAKRRY010000059">
    <property type="protein sequence ID" value="MCW8349054.1"/>
    <property type="molecule type" value="Genomic_DNA"/>
</dbReference>
<dbReference type="NCBIfam" id="NF033587">
    <property type="entry name" value="transpos_IS6"/>
    <property type="match status" value="1"/>
</dbReference>
<sequence length="235" mass="27682">MNVFKNRHFKYDIIIWAVRWYCKYGISYRELEEMLNERGVNVDHTTIYRCVQRYAPLIQEKLKWYWRPRSGGSWKVDETYIKVKGKWVYLYRAVDKRGETIDFFLSTTRNAKAAQRFLAKALRGLKSWEYPHTINTDKAPAYGVAIRVLKAQGKCPDEVVHRQVKYLNNAVEADHGKLKRLIHPVRGFKTMKTAYATLKGFEVMHMFKKGQFEIWQYGRGTAGEICLITNALMRA</sequence>
<evidence type="ECO:0000256" key="4">
    <source>
        <dbReference type="ARBA" id="ARBA00023172"/>
    </source>
</evidence>
<evidence type="ECO:0000256" key="1">
    <source>
        <dbReference type="ARBA" id="ARBA00002286"/>
    </source>
</evidence>
<evidence type="ECO:0000259" key="5">
    <source>
        <dbReference type="PROSITE" id="PS50994"/>
    </source>
</evidence>
<comment type="function">
    <text evidence="1">Involved in the transposition of the insertion sequence.</text>
</comment>
<dbReference type="RefSeq" id="WP_265677695.1">
    <property type="nucleotide sequence ID" value="NZ_JAKRRY010000059.1"/>
</dbReference>
<organism evidence="6 7">
    <name type="scientific">Vibrio qingdaonensis</name>
    <dbReference type="NCBI Taxonomy" id="2829491"/>
    <lineage>
        <taxon>Bacteria</taxon>
        <taxon>Pseudomonadati</taxon>
        <taxon>Pseudomonadota</taxon>
        <taxon>Gammaproteobacteria</taxon>
        <taxon>Vibrionales</taxon>
        <taxon>Vibrionaceae</taxon>
        <taxon>Vibrio</taxon>
    </lineage>
</organism>
<dbReference type="InterPro" id="IPR001584">
    <property type="entry name" value="Integrase_cat-core"/>
</dbReference>
<dbReference type="Proteomes" id="UP001155587">
    <property type="component" value="Unassembled WGS sequence"/>
</dbReference>
<evidence type="ECO:0000256" key="2">
    <source>
        <dbReference type="ARBA" id="ARBA00022578"/>
    </source>
</evidence>
<keyword evidence="4" id="KW-0233">DNA recombination</keyword>
<gene>
    <name evidence="6" type="ORF">MD535_23985</name>
</gene>
<dbReference type="InterPro" id="IPR052183">
    <property type="entry name" value="IS_Transposase"/>
</dbReference>
<evidence type="ECO:0000313" key="7">
    <source>
        <dbReference type="Proteomes" id="UP001155587"/>
    </source>
</evidence>
<proteinExistence type="predicted"/>
<keyword evidence="7" id="KW-1185">Reference proteome</keyword>
<evidence type="ECO:0000313" key="6">
    <source>
        <dbReference type="EMBL" id="MCW8349054.1"/>
    </source>
</evidence>
<comment type="caution">
    <text evidence="6">The sequence shown here is derived from an EMBL/GenBank/DDBJ whole genome shotgun (WGS) entry which is preliminary data.</text>
</comment>
<dbReference type="SUPFAM" id="SSF53098">
    <property type="entry name" value="Ribonuclease H-like"/>
    <property type="match status" value="1"/>
</dbReference>
<dbReference type="Gene3D" id="3.30.420.10">
    <property type="entry name" value="Ribonuclease H-like superfamily/Ribonuclease H"/>
    <property type="match status" value="1"/>
</dbReference>
<dbReference type="GO" id="GO:0006310">
    <property type="term" value="P:DNA recombination"/>
    <property type="evidence" value="ECO:0007669"/>
    <property type="project" value="UniProtKB-KW"/>
</dbReference>
<dbReference type="GO" id="GO:0015074">
    <property type="term" value="P:DNA integration"/>
    <property type="evidence" value="ECO:0007669"/>
    <property type="project" value="InterPro"/>
</dbReference>
<dbReference type="PANTHER" id="PTHR35528:SF3">
    <property type="entry name" value="BLL1675 PROTEIN"/>
    <property type="match status" value="1"/>
</dbReference>
<dbReference type="PROSITE" id="PS50994">
    <property type="entry name" value="INTEGRASE"/>
    <property type="match status" value="1"/>
</dbReference>
<dbReference type="AlphaFoldDB" id="A0A9X3HZ42"/>
<keyword evidence="2" id="KW-0815">Transposition</keyword>
<feature type="domain" description="Integrase catalytic" evidence="5">
    <location>
        <begin position="64"/>
        <end position="182"/>
    </location>
</feature>
<dbReference type="InterPro" id="IPR047930">
    <property type="entry name" value="Transpos_IS6"/>
</dbReference>
<accession>A0A9X3HZ42</accession>
<keyword evidence="3" id="KW-0238">DNA-binding</keyword>
<evidence type="ECO:0000256" key="3">
    <source>
        <dbReference type="ARBA" id="ARBA00023125"/>
    </source>
</evidence>
<dbReference type="InterPro" id="IPR036397">
    <property type="entry name" value="RNaseH_sf"/>
</dbReference>
<dbReference type="InterPro" id="IPR032874">
    <property type="entry name" value="DDE_dom"/>
</dbReference>
<dbReference type="GO" id="GO:0032196">
    <property type="term" value="P:transposition"/>
    <property type="evidence" value="ECO:0007669"/>
    <property type="project" value="UniProtKB-KW"/>
</dbReference>
<protein>
    <submittedName>
        <fullName evidence="6">IS6 family transposase</fullName>
    </submittedName>
</protein>